<dbReference type="EMBL" id="JAJVCN010000001">
    <property type="protein sequence ID" value="MCE7002857.1"/>
    <property type="molecule type" value="Genomic_DNA"/>
</dbReference>
<dbReference type="PROSITE" id="PS00070">
    <property type="entry name" value="ALDEHYDE_DEHYDR_CYS"/>
    <property type="match status" value="1"/>
</dbReference>
<dbReference type="InterPro" id="IPR029510">
    <property type="entry name" value="Ald_DH_CS_GLU"/>
</dbReference>
<dbReference type="InterPro" id="IPR016161">
    <property type="entry name" value="Ald_DH/histidinol_DH"/>
</dbReference>
<dbReference type="InterPro" id="IPR016160">
    <property type="entry name" value="Ald_DH_CS_CYS"/>
</dbReference>
<comment type="caution">
    <text evidence="5">The sequence shown here is derived from an EMBL/GenBank/DDBJ whole genome shotgun (WGS) entry which is preliminary data.</text>
</comment>
<feature type="domain" description="Aldehyde dehydrogenase" evidence="4">
    <location>
        <begin position="17"/>
        <end position="462"/>
    </location>
</feature>
<dbReference type="InterPro" id="IPR016163">
    <property type="entry name" value="Ald_DH_C"/>
</dbReference>
<gene>
    <name evidence="5" type="ORF">LWC34_08435</name>
</gene>
<dbReference type="PANTHER" id="PTHR11699">
    <property type="entry name" value="ALDEHYDE DEHYDROGENASE-RELATED"/>
    <property type="match status" value="1"/>
</dbReference>
<dbReference type="InterPro" id="IPR044086">
    <property type="entry name" value="LUC3-like"/>
</dbReference>
<evidence type="ECO:0000313" key="6">
    <source>
        <dbReference type="Proteomes" id="UP001521150"/>
    </source>
</evidence>
<dbReference type="InterPro" id="IPR016162">
    <property type="entry name" value="Ald_DH_N"/>
</dbReference>
<keyword evidence="1 3" id="KW-0560">Oxidoreductase</keyword>
<protein>
    <submittedName>
        <fullName evidence="5">Aldehyde dehydrogenase family protein</fullName>
    </submittedName>
</protein>
<evidence type="ECO:0000256" key="1">
    <source>
        <dbReference type="ARBA" id="ARBA00023002"/>
    </source>
</evidence>
<dbReference type="SUPFAM" id="SSF53720">
    <property type="entry name" value="ALDH-like"/>
    <property type="match status" value="1"/>
</dbReference>
<dbReference type="Gene3D" id="3.40.309.10">
    <property type="entry name" value="Aldehyde Dehydrogenase, Chain A, domain 2"/>
    <property type="match status" value="1"/>
</dbReference>
<dbReference type="Pfam" id="PF00171">
    <property type="entry name" value="Aldedh"/>
    <property type="match status" value="1"/>
</dbReference>
<evidence type="ECO:0000259" key="4">
    <source>
        <dbReference type="Pfam" id="PF00171"/>
    </source>
</evidence>
<dbReference type="Gene3D" id="3.40.605.10">
    <property type="entry name" value="Aldehyde Dehydrogenase, Chain A, domain 1"/>
    <property type="match status" value="1"/>
</dbReference>
<dbReference type="InterPro" id="IPR015590">
    <property type="entry name" value="Aldehyde_DH_dom"/>
</dbReference>
<sequence length="468" mass="49836">MSEHTLTINGEGIAGTASFDVIDPSTGEVFATAPETSAEQLDDAFAAAQRAFKTSWRKDEDGRRALMHKAADALDASADQIAAVLTTEHGKPLAESAFEVHGGAMWLRYCADLDLPREVLKDNENEYAEAVRRPIGPVAAISPWNYPIYISLAKIAQALRPGNTVVLKPSPFTPLSSLAMGEVLRGVLPAGVLNVVSGGNELGALMTQHPLARKITFTGSIATGKRIAAAAASDLKRMTLELGGNDPVIVLDDADVEAVATKVYATAFANNGQTCIAPKRVYVAEALKPALVEALAERARATRIGVGTDPETEQGPQNNLPQYKRVTELVADALAHGAKAAAGGGPIDRPGYFFAPTILTDLPEHTRIEDEEQFGPALPVIGYRTVDEALERANNTTFGLGASVWGTNIDRATAVAEQMEAGQVWTNTHNAIDPSFPFAGQKWSSIGVEGGHWGIESFTEVQLQYRAK</sequence>
<dbReference type="CDD" id="cd07106">
    <property type="entry name" value="ALDH_AldA-AAD23400"/>
    <property type="match status" value="1"/>
</dbReference>
<evidence type="ECO:0000313" key="5">
    <source>
        <dbReference type="EMBL" id="MCE7002857.1"/>
    </source>
</evidence>
<reference evidence="5 6" key="1">
    <citation type="submission" date="2021-12" db="EMBL/GenBank/DDBJ databases">
        <title>Genome sequence of Kibdelosporangium philippinense ATCC 49844.</title>
        <authorList>
            <person name="Fedorov E.A."/>
            <person name="Omeragic M."/>
            <person name="Shalygina K.F."/>
            <person name="Maclea K.S."/>
        </authorList>
    </citation>
    <scope>NUCLEOTIDE SEQUENCE [LARGE SCALE GENOMIC DNA]</scope>
    <source>
        <strain evidence="5 6">ATCC 49844</strain>
    </source>
</reference>
<dbReference type="RefSeq" id="WP_233724434.1">
    <property type="nucleotide sequence ID" value="NZ_JAJVCN010000001.1"/>
</dbReference>
<comment type="similarity">
    <text evidence="3">Belongs to the aldehyde dehydrogenase family.</text>
</comment>
<organism evidence="5 6">
    <name type="scientific">Kibdelosporangium philippinense</name>
    <dbReference type="NCBI Taxonomy" id="211113"/>
    <lineage>
        <taxon>Bacteria</taxon>
        <taxon>Bacillati</taxon>
        <taxon>Actinomycetota</taxon>
        <taxon>Actinomycetes</taxon>
        <taxon>Pseudonocardiales</taxon>
        <taxon>Pseudonocardiaceae</taxon>
        <taxon>Kibdelosporangium</taxon>
    </lineage>
</organism>
<feature type="active site" evidence="2">
    <location>
        <position position="241"/>
    </location>
</feature>
<name>A0ABS8Z5Z2_9PSEU</name>
<evidence type="ECO:0000256" key="2">
    <source>
        <dbReference type="PROSITE-ProRule" id="PRU10007"/>
    </source>
</evidence>
<evidence type="ECO:0000256" key="3">
    <source>
        <dbReference type="RuleBase" id="RU003345"/>
    </source>
</evidence>
<keyword evidence="6" id="KW-1185">Reference proteome</keyword>
<dbReference type="Proteomes" id="UP001521150">
    <property type="component" value="Unassembled WGS sequence"/>
</dbReference>
<proteinExistence type="inferred from homology"/>
<accession>A0ABS8Z5Z2</accession>
<dbReference type="PROSITE" id="PS00687">
    <property type="entry name" value="ALDEHYDE_DEHYDR_GLU"/>
    <property type="match status" value="1"/>
</dbReference>